<comment type="caution">
    <text evidence="1">The sequence shown here is derived from an EMBL/GenBank/DDBJ whole genome shotgun (WGS) entry which is preliminary data.</text>
</comment>
<organism evidence="1 2">
    <name type="scientific">Candidatus Endonucleibacter bathymodioli</name>
    <dbReference type="NCBI Taxonomy" id="539814"/>
    <lineage>
        <taxon>Bacteria</taxon>
        <taxon>Pseudomonadati</taxon>
        <taxon>Pseudomonadota</taxon>
        <taxon>Gammaproteobacteria</taxon>
        <taxon>Oceanospirillales</taxon>
        <taxon>Endozoicomonadaceae</taxon>
        <taxon>Candidatus Endonucleibacter</taxon>
    </lineage>
</organism>
<accession>A0AA90NWH4</accession>
<gene>
    <name evidence="1" type="ORF">QS748_02205</name>
</gene>
<dbReference type="EMBL" id="JASXSV010000002">
    <property type="protein sequence ID" value="MDP0588066.1"/>
    <property type="molecule type" value="Genomic_DNA"/>
</dbReference>
<proteinExistence type="predicted"/>
<dbReference type="Proteomes" id="UP001178148">
    <property type="component" value="Unassembled WGS sequence"/>
</dbReference>
<reference evidence="1 2" key="1">
    <citation type="journal article" date="2023" name="bioRxiv">
        <title>An intranuclear bacterial parasite of deep-sea mussels expresses apoptosis inhibitors acquired from its host.</title>
        <authorList>
            <person name="Gonzalez Porras M.A."/>
            <person name="Assie A."/>
            <person name="Tietjen M."/>
            <person name="Violette M."/>
            <person name="Kleiner M."/>
            <person name="Gruber-Vodicka H."/>
            <person name="Dubilier N."/>
            <person name="Leisch N."/>
        </authorList>
    </citation>
    <scope>NUCLEOTIDE SEQUENCE [LARGE SCALE GENOMIC DNA]</scope>
    <source>
        <strain evidence="1">IAP13</strain>
    </source>
</reference>
<dbReference type="AlphaFoldDB" id="A0AA90NWH4"/>
<evidence type="ECO:0000313" key="1">
    <source>
        <dbReference type="EMBL" id="MDP0588066.1"/>
    </source>
</evidence>
<name>A0AA90NWH4_9GAMM</name>
<evidence type="ECO:0000313" key="2">
    <source>
        <dbReference type="Proteomes" id="UP001178148"/>
    </source>
</evidence>
<protein>
    <submittedName>
        <fullName evidence="1">Uncharacterized protein</fullName>
    </submittedName>
</protein>
<keyword evidence="2" id="KW-1185">Reference proteome</keyword>
<sequence length="87" mass="10140">MCKLINIIICLFCSIYFMPISYGQDAPKTFDEVGSQLQISVYSAGEYGFNDLAFGVDYRRVTIIKCFMKERESLRHQGYTRMKQLFT</sequence>